<keyword evidence="1" id="KW-1133">Transmembrane helix</keyword>
<keyword evidence="1" id="KW-0812">Transmembrane</keyword>
<organism evidence="2 3">
    <name type="scientific">Malus domestica</name>
    <name type="common">Apple</name>
    <name type="synonym">Pyrus malus</name>
    <dbReference type="NCBI Taxonomy" id="3750"/>
    <lineage>
        <taxon>Eukaryota</taxon>
        <taxon>Viridiplantae</taxon>
        <taxon>Streptophyta</taxon>
        <taxon>Embryophyta</taxon>
        <taxon>Tracheophyta</taxon>
        <taxon>Spermatophyta</taxon>
        <taxon>Magnoliopsida</taxon>
        <taxon>eudicotyledons</taxon>
        <taxon>Gunneridae</taxon>
        <taxon>Pentapetalae</taxon>
        <taxon>rosids</taxon>
        <taxon>fabids</taxon>
        <taxon>Rosales</taxon>
        <taxon>Rosaceae</taxon>
        <taxon>Amygdaloideae</taxon>
        <taxon>Maleae</taxon>
        <taxon>Malus</taxon>
    </lineage>
</organism>
<evidence type="ECO:0000313" key="2">
    <source>
        <dbReference type="EMBL" id="RXH74472.1"/>
    </source>
</evidence>
<keyword evidence="3" id="KW-1185">Reference proteome</keyword>
<protein>
    <submittedName>
        <fullName evidence="2">Uncharacterized protein</fullName>
    </submittedName>
</protein>
<evidence type="ECO:0000313" key="3">
    <source>
        <dbReference type="Proteomes" id="UP000290289"/>
    </source>
</evidence>
<name>A0A498HWY2_MALDO</name>
<dbReference type="AlphaFoldDB" id="A0A498HWY2"/>
<keyword evidence="1" id="KW-0472">Membrane</keyword>
<sequence>MGKIGGVQTLLNCSNLSSFPPKSQRVFFFFFFYASHESLCFSAALFFCSCASFVDRKLKTKKGRNQAVSSLLKTIVDSWLQM</sequence>
<proteinExistence type="predicted"/>
<reference evidence="2 3" key="1">
    <citation type="submission" date="2018-10" db="EMBL/GenBank/DDBJ databases">
        <title>A high-quality apple genome assembly.</title>
        <authorList>
            <person name="Hu J."/>
        </authorList>
    </citation>
    <scope>NUCLEOTIDE SEQUENCE [LARGE SCALE GENOMIC DNA]</scope>
    <source>
        <strain evidence="3">cv. HFTH1</strain>
        <tissue evidence="2">Young leaf</tissue>
    </source>
</reference>
<comment type="caution">
    <text evidence="2">The sequence shown here is derived from an EMBL/GenBank/DDBJ whole genome shotgun (WGS) entry which is preliminary data.</text>
</comment>
<evidence type="ECO:0000256" key="1">
    <source>
        <dbReference type="SAM" id="Phobius"/>
    </source>
</evidence>
<accession>A0A498HWY2</accession>
<feature type="transmembrane region" description="Helical" evidence="1">
    <location>
        <begin position="26"/>
        <end position="54"/>
    </location>
</feature>
<dbReference type="EMBL" id="RDQH01000341">
    <property type="protein sequence ID" value="RXH74472.1"/>
    <property type="molecule type" value="Genomic_DNA"/>
</dbReference>
<dbReference type="Proteomes" id="UP000290289">
    <property type="component" value="Chromosome 15"/>
</dbReference>
<gene>
    <name evidence="2" type="ORF">DVH24_029193</name>
</gene>